<proteinExistence type="predicted"/>
<protein>
    <recommendedName>
        <fullName evidence="4">Transposase (Putative), gypsy type</fullName>
    </recommendedName>
</protein>
<feature type="coiled-coil region" evidence="1">
    <location>
        <begin position="187"/>
        <end position="221"/>
    </location>
</feature>
<evidence type="ECO:0008006" key="4">
    <source>
        <dbReference type="Google" id="ProtNLM"/>
    </source>
</evidence>
<keyword evidence="1" id="KW-0175">Coiled coil</keyword>
<reference evidence="2" key="2">
    <citation type="submission" date="2022-01" db="EMBL/GenBank/DDBJ databases">
        <authorList>
            <person name="Yamashiro T."/>
            <person name="Shiraishi A."/>
            <person name="Satake H."/>
            <person name="Nakayama K."/>
        </authorList>
    </citation>
    <scope>NUCLEOTIDE SEQUENCE</scope>
</reference>
<reference evidence="2" key="1">
    <citation type="journal article" date="2022" name="Int. J. Mol. Sci.">
        <title>Draft Genome of Tanacetum Coccineum: Genomic Comparison of Closely Related Tanacetum-Family Plants.</title>
        <authorList>
            <person name="Yamashiro T."/>
            <person name="Shiraishi A."/>
            <person name="Nakayama K."/>
            <person name="Satake H."/>
        </authorList>
    </citation>
    <scope>NUCLEOTIDE SEQUENCE</scope>
</reference>
<keyword evidence="3" id="KW-1185">Reference proteome</keyword>
<dbReference type="EMBL" id="BQNB010008719">
    <property type="protein sequence ID" value="GJS53343.1"/>
    <property type="molecule type" value="Genomic_DNA"/>
</dbReference>
<evidence type="ECO:0000256" key="1">
    <source>
        <dbReference type="SAM" id="Coils"/>
    </source>
</evidence>
<evidence type="ECO:0000313" key="2">
    <source>
        <dbReference type="EMBL" id="GJS53343.1"/>
    </source>
</evidence>
<accession>A0ABQ4WKJ5</accession>
<name>A0ABQ4WKJ5_9ASTR</name>
<comment type="caution">
    <text evidence="2">The sequence shown here is derived from an EMBL/GenBank/DDBJ whole genome shotgun (WGS) entry which is preliminary data.</text>
</comment>
<evidence type="ECO:0000313" key="3">
    <source>
        <dbReference type="Proteomes" id="UP001151760"/>
    </source>
</evidence>
<gene>
    <name evidence="2" type="ORF">Tco_0626705</name>
</gene>
<organism evidence="2 3">
    <name type="scientific">Tanacetum coccineum</name>
    <dbReference type="NCBI Taxonomy" id="301880"/>
    <lineage>
        <taxon>Eukaryota</taxon>
        <taxon>Viridiplantae</taxon>
        <taxon>Streptophyta</taxon>
        <taxon>Embryophyta</taxon>
        <taxon>Tracheophyta</taxon>
        <taxon>Spermatophyta</taxon>
        <taxon>Magnoliopsida</taxon>
        <taxon>eudicotyledons</taxon>
        <taxon>Gunneridae</taxon>
        <taxon>Pentapetalae</taxon>
        <taxon>asterids</taxon>
        <taxon>campanulids</taxon>
        <taxon>Asterales</taxon>
        <taxon>Asteraceae</taxon>
        <taxon>Asteroideae</taxon>
        <taxon>Anthemideae</taxon>
        <taxon>Anthemidinae</taxon>
        <taxon>Tanacetum</taxon>
    </lineage>
</organism>
<sequence>MLPFRCISDFRGVTNAKVRGEAIPTLPFVTSSILATSDRECGDHTDSVVEVDSLVRSSVLVMTVVTTVTATADPALVFKEKPVKPYLFSVDSSSAGGVDPNTGVSQILLAATFLLVSVTNGSLLDDGHVCREMVDEFAPPKIFVSVRGMEHDPFFTEFNVGVARQMEAEAAEAIRLHVEASNFGAIKKSLRDETNALRERNVVLEKERNALDVKVMELEASAASKGRELTDLSAHLTSVKSQNDNLVDWEVNDKFDKMYADFIEMALHLEERFYPHLLTKIFDRRWLLTYGMKLAIAKCLNSLEYLSALGVAISKAIKKGMQDRLSVGITHGTESRALTDVVTYNPSAKADYISALQQLQNVNFSLLAELRSNKDDSIDTLMNILRLEETLAERLSLTEEQPHVDQLMVPIHHSPDKVVVGATALSLALDPFSAEILTGAEGTSDVVPATADTTTTLSTTFASASIIAPISVDDYEVVGMDDQADADGNAKPFPNVDDAELNIPY</sequence>
<dbReference type="Proteomes" id="UP001151760">
    <property type="component" value="Unassembled WGS sequence"/>
</dbReference>